<sequence length="183" mass="20474">MTAERVTVSLDNDTAAALSNLTDWTGEGQSEVIRRALTFYAANFEAAEADAGPNLATYHQMLSGGEHVLLDIDFLHCFLDYVTDETGTPDPAFVDAADTVSDYHAHEYVDRFDNIGELLEWLSFCGFLSVRATDGDTYQVVFPSASLRWFMTRFIKRSVRDLPFELDIEASVSKVLITERQAE</sequence>
<dbReference type="RefSeq" id="WP_264556502.1">
    <property type="nucleotide sequence ID" value="NZ_CP109980.1"/>
</dbReference>
<evidence type="ECO:0000313" key="2">
    <source>
        <dbReference type="EMBL" id="MFC7192441.1"/>
    </source>
</evidence>
<dbReference type="Pfam" id="PF01402">
    <property type="entry name" value="RHH_1"/>
    <property type="match status" value="1"/>
</dbReference>
<gene>
    <name evidence="2" type="ORF">ACFQL7_23255</name>
</gene>
<name>A0ABD5YT28_9EURY</name>
<keyword evidence="3" id="KW-1185">Reference proteome</keyword>
<evidence type="ECO:0000313" key="3">
    <source>
        <dbReference type="Proteomes" id="UP001596417"/>
    </source>
</evidence>
<reference evidence="2 3" key="1">
    <citation type="journal article" date="2019" name="Int. J. Syst. Evol. Microbiol.">
        <title>The Global Catalogue of Microorganisms (GCM) 10K type strain sequencing project: providing services to taxonomists for standard genome sequencing and annotation.</title>
        <authorList>
            <consortium name="The Broad Institute Genomics Platform"/>
            <consortium name="The Broad Institute Genome Sequencing Center for Infectious Disease"/>
            <person name="Wu L."/>
            <person name="Ma J."/>
        </authorList>
    </citation>
    <scope>NUCLEOTIDE SEQUENCE [LARGE SCALE GENOMIC DNA]</scope>
    <source>
        <strain evidence="2 3">RDMS1</strain>
    </source>
</reference>
<organism evidence="2 3">
    <name type="scientific">Halocatena marina</name>
    <dbReference type="NCBI Taxonomy" id="2934937"/>
    <lineage>
        <taxon>Archaea</taxon>
        <taxon>Methanobacteriati</taxon>
        <taxon>Methanobacteriota</taxon>
        <taxon>Stenosarchaea group</taxon>
        <taxon>Halobacteria</taxon>
        <taxon>Halobacteriales</taxon>
        <taxon>Natronomonadaceae</taxon>
        <taxon>Halocatena</taxon>
    </lineage>
</organism>
<dbReference type="AlphaFoldDB" id="A0ABD5YT28"/>
<evidence type="ECO:0000259" key="1">
    <source>
        <dbReference type="Pfam" id="PF01402"/>
    </source>
</evidence>
<dbReference type="GeneID" id="76202121"/>
<proteinExistence type="predicted"/>
<accession>A0ABD5YT28</accession>
<protein>
    <submittedName>
        <fullName evidence="2">Ribbon-helix-helix protein, CopG family</fullName>
    </submittedName>
</protein>
<dbReference type="InterPro" id="IPR002145">
    <property type="entry name" value="CopG"/>
</dbReference>
<comment type="caution">
    <text evidence="2">The sequence shown here is derived from an EMBL/GenBank/DDBJ whole genome shotgun (WGS) entry which is preliminary data.</text>
</comment>
<feature type="domain" description="Ribbon-helix-helix protein CopG" evidence="1">
    <location>
        <begin position="4"/>
        <end position="42"/>
    </location>
</feature>
<dbReference type="EMBL" id="JBHTAX010000004">
    <property type="protein sequence ID" value="MFC7192441.1"/>
    <property type="molecule type" value="Genomic_DNA"/>
</dbReference>
<dbReference type="CDD" id="cd22235">
    <property type="entry name" value="RHH_CopG_archaea"/>
    <property type="match status" value="1"/>
</dbReference>
<dbReference type="Proteomes" id="UP001596417">
    <property type="component" value="Unassembled WGS sequence"/>
</dbReference>